<evidence type="ECO:0000313" key="3">
    <source>
        <dbReference type="Proteomes" id="UP000469325"/>
    </source>
</evidence>
<keyword evidence="1" id="KW-1133">Transmembrane helix</keyword>
<evidence type="ECO:0000256" key="1">
    <source>
        <dbReference type="SAM" id="Phobius"/>
    </source>
</evidence>
<organism evidence="2 3">
    <name type="scientific">Olsenella porci</name>
    <dbReference type="NCBI Taxonomy" id="2652279"/>
    <lineage>
        <taxon>Bacteria</taxon>
        <taxon>Bacillati</taxon>
        <taxon>Actinomycetota</taxon>
        <taxon>Coriobacteriia</taxon>
        <taxon>Coriobacteriales</taxon>
        <taxon>Atopobiaceae</taxon>
        <taxon>Olsenella</taxon>
    </lineage>
</organism>
<reference evidence="2 3" key="1">
    <citation type="submission" date="2019-08" db="EMBL/GenBank/DDBJ databases">
        <title>In-depth cultivation of the pig gut microbiome towards novel bacterial diversity and tailored functional studies.</title>
        <authorList>
            <person name="Wylensek D."/>
            <person name="Hitch T.C.A."/>
            <person name="Clavel T."/>
        </authorList>
    </citation>
    <scope>NUCLEOTIDE SEQUENCE [LARGE SCALE GENOMIC DNA]</scope>
    <source>
        <strain evidence="2 3">CA-Schmier-601-WT-1</strain>
    </source>
</reference>
<name>A0A6N7XPS7_9ACTN</name>
<sequence>MLGQTEHKGGKHLGPSRVSPELDEYRSEMRFDIKCDIGSCLVGVAVVVLCLLKGLPRSLAIGVATFAVIQLAKVFYGMWKMRSDNLVRESMTESKDERLVQIKHESQAMAYSWMQIAGCIGGLAGFVRENDAVFNSLFVVVLVGCVAEFVSRQILTRRR</sequence>
<comment type="caution">
    <text evidence="2">The sequence shown here is derived from an EMBL/GenBank/DDBJ whole genome shotgun (WGS) entry which is preliminary data.</text>
</comment>
<feature type="transmembrane region" description="Helical" evidence="1">
    <location>
        <begin position="133"/>
        <end position="150"/>
    </location>
</feature>
<keyword evidence="1" id="KW-0472">Membrane</keyword>
<feature type="transmembrane region" description="Helical" evidence="1">
    <location>
        <begin position="61"/>
        <end position="79"/>
    </location>
</feature>
<dbReference type="AlphaFoldDB" id="A0A6N7XPS7"/>
<keyword evidence="1" id="KW-0812">Transmembrane</keyword>
<proteinExistence type="predicted"/>
<protein>
    <submittedName>
        <fullName evidence="2">Uncharacterized protein</fullName>
    </submittedName>
</protein>
<dbReference type="EMBL" id="VUNC01000008">
    <property type="protein sequence ID" value="MST73268.1"/>
    <property type="molecule type" value="Genomic_DNA"/>
</dbReference>
<accession>A0A6N7XPS7</accession>
<keyword evidence="3" id="KW-1185">Reference proteome</keyword>
<gene>
    <name evidence="2" type="ORF">FYJ68_09155</name>
</gene>
<dbReference type="Proteomes" id="UP000469325">
    <property type="component" value="Unassembled WGS sequence"/>
</dbReference>
<feature type="transmembrane region" description="Helical" evidence="1">
    <location>
        <begin position="108"/>
        <end position="127"/>
    </location>
</feature>
<dbReference type="RefSeq" id="WP_154435957.1">
    <property type="nucleotide sequence ID" value="NZ_VUNC01000008.1"/>
</dbReference>
<feature type="transmembrane region" description="Helical" evidence="1">
    <location>
        <begin position="35"/>
        <end position="55"/>
    </location>
</feature>
<evidence type="ECO:0000313" key="2">
    <source>
        <dbReference type="EMBL" id="MST73268.1"/>
    </source>
</evidence>